<evidence type="ECO:0000313" key="2">
    <source>
        <dbReference type="Proteomes" id="UP001732700"/>
    </source>
</evidence>
<evidence type="ECO:0000313" key="1">
    <source>
        <dbReference type="EnsemblPlants" id="AVESA.00010b.r2.7AG1200600.1.CDS.1"/>
    </source>
</evidence>
<accession>A0ACD5ZP76</accession>
<proteinExistence type="predicted"/>
<reference evidence="1" key="1">
    <citation type="submission" date="2021-05" db="EMBL/GenBank/DDBJ databases">
        <authorList>
            <person name="Scholz U."/>
            <person name="Mascher M."/>
            <person name="Fiebig A."/>
        </authorList>
    </citation>
    <scope>NUCLEOTIDE SEQUENCE [LARGE SCALE GENOMIC DNA]</scope>
</reference>
<dbReference type="Proteomes" id="UP001732700">
    <property type="component" value="Chromosome 7A"/>
</dbReference>
<organism evidence="1 2">
    <name type="scientific">Avena sativa</name>
    <name type="common">Oat</name>
    <dbReference type="NCBI Taxonomy" id="4498"/>
    <lineage>
        <taxon>Eukaryota</taxon>
        <taxon>Viridiplantae</taxon>
        <taxon>Streptophyta</taxon>
        <taxon>Embryophyta</taxon>
        <taxon>Tracheophyta</taxon>
        <taxon>Spermatophyta</taxon>
        <taxon>Magnoliopsida</taxon>
        <taxon>Liliopsida</taxon>
        <taxon>Poales</taxon>
        <taxon>Poaceae</taxon>
        <taxon>BOP clade</taxon>
        <taxon>Pooideae</taxon>
        <taxon>Poodae</taxon>
        <taxon>Poeae</taxon>
        <taxon>Poeae Chloroplast Group 1 (Aveneae type)</taxon>
        <taxon>Aveninae</taxon>
        <taxon>Avena</taxon>
    </lineage>
</organism>
<dbReference type="EnsemblPlants" id="AVESA.00010b.r2.7AG1200600.1">
    <property type="protein sequence ID" value="AVESA.00010b.r2.7AG1200600.1.CDS.1"/>
    <property type="gene ID" value="AVESA.00010b.r2.7AG1200600"/>
</dbReference>
<keyword evidence="2" id="KW-1185">Reference proteome</keyword>
<sequence length="367" mass="41547">MPKRQLRPQPDGHHTAKRRNKNQQQQHPPPPTQRHLYLVVDDWERGYSVRKIDVDAFCECNLQGEVAPEPEPEPLHEPPAVRFEGHHGRLRFFGAHGTKILALPAYGATDFPVYDTETLGITLCSHPAGHKVCGPPVLVSVAGMLYMLVECSLAMLGAPPPPNSDENKTWAWTFMPEHLPFEASYVKSLAVHPDGWTLFVSAKGKTFSLNTNSLKWTCRGNWVMPFSGEAYFDEELDVWVGLCIHADGFGRVCCCDAMPVAADAECQTMLAWKLGQEQLFYADRKRHLGATLLSMGDSRYCLLECVAHEDQAGKDYAAHRVYHVTTFRLKYDKDGELRTSRRLARSYEMTDAHELNESYKRPVAFWM</sequence>
<name>A0ACD5ZP76_AVESA</name>
<reference evidence="1" key="2">
    <citation type="submission" date="2025-09" db="UniProtKB">
        <authorList>
            <consortium name="EnsemblPlants"/>
        </authorList>
    </citation>
    <scope>IDENTIFICATION</scope>
</reference>
<protein>
    <submittedName>
        <fullName evidence="1">Uncharacterized protein</fullName>
    </submittedName>
</protein>